<dbReference type="Pfam" id="PF00583">
    <property type="entry name" value="Acetyltransf_1"/>
    <property type="match status" value="1"/>
</dbReference>
<evidence type="ECO:0000313" key="3">
    <source>
        <dbReference type="Proteomes" id="UP000505377"/>
    </source>
</evidence>
<proteinExistence type="predicted"/>
<dbReference type="CDD" id="cd04301">
    <property type="entry name" value="NAT_SF"/>
    <property type="match status" value="1"/>
</dbReference>
<evidence type="ECO:0000313" key="2">
    <source>
        <dbReference type="EMBL" id="QJY50309.1"/>
    </source>
</evidence>
<sequence>MDIDLDPHRIDRDVVWDFLSTQAYWGRWRTRADVETQLDRAWRVAGAYRDGRMVGFARAVSDGVAFGYLADVFVLPEARGLGAGKAVVDAVIDGDPRIRWVLFTDDAHGLYAARGFVPADATCMVRPSAV</sequence>
<dbReference type="PROSITE" id="PS51186">
    <property type="entry name" value="GNAT"/>
    <property type="match status" value="1"/>
</dbReference>
<keyword evidence="2" id="KW-0808">Transferase</keyword>
<dbReference type="EMBL" id="CP053564">
    <property type="protein sequence ID" value="QJY50309.1"/>
    <property type="molecule type" value="Genomic_DNA"/>
</dbReference>
<dbReference type="GO" id="GO:0016747">
    <property type="term" value="F:acyltransferase activity, transferring groups other than amino-acyl groups"/>
    <property type="evidence" value="ECO:0007669"/>
    <property type="project" value="InterPro"/>
</dbReference>
<organism evidence="2 3">
    <name type="scientific">Pseudonocardia broussonetiae</name>
    <dbReference type="NCBI Taxonomy" id="2736640"/>
    <lineage>
        <taxon>Bacteria</taxon>
        <taxon>Bacillati</taxon>
        <taxon>Actinomycetota</taxon>
        <taxon>Actinomycetes</taxon>
        <taxon>Pseudonocardiales</taxon>
        <taxon>Pseudonocardiaceae</taxon>
        <taxon>Pseudonocardia</taxon>
    </lineage>
</organism>
<gene>
    <name evidence="2" type="ORF">HOP40_01800</name>
</gene>
<dbReference type="SUPFAM" id="SSF55729">
    <property type="entry name" value="Acyl-CoA N-acyltransferases (Nat)"/>
    <property type="match status" value="1"/>
</dbReference>
<feature type="domain" description="N-acetyltransferase" evidence="1">
    <location>
        <begin position="1"/>
        <end position="130"/>
    </location>
</feature>
<dbReference type="PANTHER" id="PTHR43233">
    <property type="entry name" value="FAMILY N-ACETYLTRANSFERASE, PUTATIVE (AFU_ORTHOLOGUE AFUA_6G03350)-RELATED"/>
    <property type="match status" value="1"/>
</dbReference>
<keyword evidence="3" id="KW-1185">Reference proteome</keyword>
<protein>
    <submittedName>
        <fullName evidence="2">GNAT family N-acetyltransferase</fullName>
    </submittedName>
</protein>
<dbReference type="PANTHER" id="PTHR43233:SF1">
    <property type="entry name" value="FAMILY N-ACETYLTRANSFERASE, PUTATIVE (AFU_ORTHOLOGUE AFUA_6G03350)-RELATED"/>
    <property type="match status" value="1"/>
</dbReference>
<dbReference type="InterPro" id="IPR000182">
    <property type="entry name" value="GNAT_dom"/>
</dbReference>
<dbReference type="Gene3D" id="3.40.630.30">
    <property type="match status" value="1"/>
</dbReference>
<evidence type="ECO:0000259" key="1">
    <source>
        <dbReference type="PROSITE" id="PS51186"/>
    </source>
</evidence>
<dbReference type="AlphaFoldDB" id="A0A6M6JUU8"/>
<reference evidence="2 3" key="1">
    <citation type="submission" date="2020-05" db="EMBL/GenBank/DDBJ databases">
        <authorList>
            <person name="Mo P."/>
        </authorList>
    </citation>
    <scope>NUCLEOTIDE SEQUENCE [LARGE SCALE GENOMIC DNA]</scope>
    <source>
        <strain evidence="2 3">Gen01</strain>
    </source>
</reference>
<accession>A0A6M6JUU8</accession>
<dbReference type="KEGG" id="pbro:HOP40_01800"/>
<name>A0A6M6JUU8_9PSEU</name>
<dbReference type="InterPro" id="IPR053144">
    <property type="entry name" value="Acetyltransferase_Butenolide"/>
</dbReference>
<dbReference type="InterPro" id="IPR016181">
    <property type="entry name" value="Acyl_CoA_acyltransferase"/>
</dbReference>
<dbReference type="Proteomes" id="UP000505377">
    <property type="component" value="Chromosome"/>
</dbReference>